<proteinExistence type="predicted"/>
<evidence type="ECO:0000256" key="1">
    <source>
        <dbReference type="SAM" id="MobiDB-lite"/>
    </source>
</evidence>
<reference evidence="3" key="1">
    <citation type="submission" date="2023-03" db="EMBL/GenBank/DDBJ databases">
        <title>Massive genome expansion in bonnet fungi (Mycena s.s.) driven by repeated elements and novel gene families across ecological guilds.</title>
        <authorList>
            <consortium name="Lawrence Berkeley National Laboratory"/>
            <person name="Harder C.B."/>
            <person name="Miyauchi S."/>
            <person name="Viragh M."/>
            <person name="Kuo A."/>
            <person name="Thoen E."/>
            <person name="Andreopoulos B."/>
            <person name="Lu D."/>
            <person name="Skrede I."/>
            <person name="Drula E."/>
            <person name="Henrissat B."/>
            <person name="Morin E."/>
            <person name="Kohler A."/>
            <person name="Barry K."/>
            <person name="LaButti K."/>
            <person name="Morin E."/>
            <person name="Salamov A."/>
            <person name="Lipzen A."/>
            <person name="Mereny Z."/>
            <person name="Hegedus B."/>
            <person name="Baldrian P."/>
            <person name="Stursova M."/>
            <person name="Weitz H."/>
            <person name="Taylor A."/>
            <person name="Grigoriev I.V."/>
            <person name="Nagy L.G."/>
            <person name="Martin F."/>
            <person name="Kauserud H."/>
        </authorList>
    </citation>
    <scope>NUCLEOTIDE SEQUENCE</scope>
    <source>
        <strain evidence="3">9144</strain>
    </source>
</reference>
<keyword evidence="4" id="KW-1185">Reference proteome</keyword>
<protein>
    <submittedName>
        <fullName evidence="3">Uncharacterized protein</fullName>
    </submittedName>
</protein>
<dbReference type="AlphaFoldDB" id="A0AAD6VFN4"/>
<feature type="region of interest" description="Disordered" evidence="1">
    <location>
        <begin position="171"/>
        <end position="194"/>
    </location>
</feature>
<dbReference type="Proteomes" id="UP001219525">
    <property type="component" value="Unassembled WGS sequence"/>
</dbReference>
<evidence type="ECO:0000256" key="2">
    <source>
        <dbReference type="SAM" id="SignalP"/>
    </source>
</evidence>
<dbReference type="EMBL" id="JARJCW010000034">
    <property type="protein sequence ID" value="KAJ7208332.1"/>
    <property type="molecule type" value="Genomic_DNA"/>
</dbReference>
<keyword evidence="2" id="KW-0732">Signal</keyword>
<evidence type="ECO:0000313" key="4">
    <source>
        <dbReference type="Proteomes" id="UP001219525"/>
    </source>
</evidence>
<feature type="signal peptide" evidence="2">
    <location>
        <begin position="1"/>
        <end position="26"/>
    </location>
</feature>
<accession>A0AAD6VFN4</accession>
<sequence>MRRCRRWPTPCSSWARLALLWARCRSIQPRCQCRTATLRRRCHRARGRRSGCAAGPGSVVDAVPRAPTAAVTAAAAGQVGTVQPVQLMGTVVRSSEPTQAVVREKNVRSVVRISPWNALGRLRRLRARAGVCGTTSGVCARRHRRDGRTVEAQHRAYSIWCLCWSDSPHNDSAAATTAPPPSNGDSDEQGVVKAGSPLDEDTVRAAGEEAADGNVDKTLSFEGRACRVCYVGAREAREGDGLVLDSVLSTVSENRQFQIVGNILFKRDTK</sequence>
<comment type="caution">
    <text evidence="3">The sequence shown here is derived from an EMBL/GenBank/DDBJ whole genome shotgun (WGS) entry which is preliminary data.</text>
</comment>
<organism evidence="3 4">
    <name type="scientific">Mycena pura</name>
    <dbReference type="NCBI Taxonomy" id="153505"/>
    <lineage>
        <taxon>Eukaryota</taxon>
        <taxon>Fungi</taxon>
        <taxon>Dikarya</taxon>
        <taxon>Basidiomycota</taxon>
        <taxon>Agaricomycotina</taxon>
        <taxon>Agaricomycetes</taxon>
        <taxon>Agaricomycetidae</taxon>
        <taxon>Agaricales</taxon>
        <taxon>Marasmiineae</taxon>
        <taxon>Mycenaceae</taxon>
        <taxon>Mycena</taxon>
    </lineage>
</organism>
<name>A0AAD6VFN4_9AGAR</name>
<gene>
    <name evidence="3" type="ORF">GGX14DRAFT_395987</name>
</gene>
<evidence type="ECO:0000313" key="3">
    <source>
        <dbReference type="EMBL" id="KAJ7208332.1"/>
    </source>
</evidence>
<feature type="chain" id="PRO_5042077682" evidence="2">
    <location>
        <begin position="27"/>
        <end position="270"/>
    </location>
</feature>